<dbReference type="AlphaFoldDB" id="X1UR71"/>
<proteinExistence type="predicted"/>
<evidence type="ECO:0000313" key="2">
    <source>
        <dbReference type="EMBL" id="GAJ19983.1"/>
    </source>
</evidence>
<evidence type="ECO:0008006" key="3">
    <source>
        <dbReference type="Google" id="ProtNLM"/>
    </source>
</evidence>
<evidence type="ECO:0000256" key="1">
    <source>
        <dbReference type="SAM" id="Phobius"/>
    </source>
</evidence>
<protein>
    <recommendedName>
        <fullName evidence="3">FG-GAP repeat protein</fullName>
    </recommendedName>
</protein>
<keyword evidence="1" id="KW-1133">Transmembrane helix</keyword>
<reference evidence="2" key="1">
    <citation type="journal article" date="2014" name="Front. Microbiol.">
        <title>High frequency of phylogenetically diverse reductive dehalogenase-homologous genes in deep subseafloor sedimentary metagenomes.</title>
        <authorList>
            <person name="Kawai M."/>
            <person name="Futagami T."/>
            <person name="Toyoda A."/>
            <person name="Takaki Y."/>
            <person name="Nishi S."/>
            <person name="Hori S."/>
            <person name="Arai W."/>
            <person name="Tsubouchi T."/>
            <person name="Morono Y."/>
            <person name="Uchiyama I."/>
            <person name="Ito T."/>
            <person name="Fujiyama A."/>
            <person name="Inagaki F."/>
            <person name="Takami H."/>
        </authorList>
    </citation>
    <scope>NUCLEOTIDE SEQUENCE</scope>
    <source>
        <strain evidence="2">Expedition CK06-06</strain>
    </source>
</reference>
<organism evidence="2">
    <name type="scientific">marine sediment metagenome</name>
    <dbReference type="NCBI Taxonomy" id="412755"/>
    <lineage>
        <taxon>unclassified sequences</taxon>
        <taxon>metagenomes</taxon>
        <taxon>ecological metagenomes</taxon>
    </lineage>
</organism>
<feature type="transmembrane region" description="Helical" evidence="1">
    <location>
        <begin position="52"/>
        <end position="74"/>
    </location>
</feature>
<feature type="non-terminal residue" evidence="2">
    <location>
        <position position="1"/>
    </location>
</feature>
<sequence>VSVPENEVLSVVNTDQEADQIFPFQDLNGDGKGDFILASNNRIVALASSKPVAIWLSPHFPLGFPLFILLVVLLC</sequence>
<name>X1UR71_9ZZZZ</name>
<keyword evidence="1" id="KW-0812">Transmembrane</keyword>
<keyword evidence="1" id="KW-0472">Membrane</keyword>
<accession>X1UR71</accession>
<dbReference type="EMBL" id="BARW01042066">
    <property type="protein sequence ID" value="GAJ19983.1"/>
    <property type="molecule type" value="Genomic_DNA"/>
</dbReference>
<feature type="non-terminal residue" evidence="2">
    <location>
        <position position="75"/>
    </location>
</feature>
<gene>
    <name evidence="2" type="ORF">S12H4_62590</name>
</gene>
<comment type="caution">
    <text evidence="2">The sequence shown here is derived from an EMBL/GenBank/DDBJ whole genome shotgun (WGS) entry which is preliminary data.</text>
</comment>